<dbReference type="EMBL" id="WVTI01000020">
    <property type="protein sequence ID" value="MXS27369.1"/>
    <property type="molecule type" value="Genomic_DNA"/>
</dbReference>
<dbReference type="AlphaFoldDB" id="A0A2A4D5T2"/>
<evidence type="ECO:0000313" key="4">
    <source>
        <dbReference type="EMBL" id="MDT2691929.1"/>
    </source>
</evidence>
<protein>
    <submittedName>
        <fullName evidence="4">Uncharacterized protein</fullName>
    </submittedName>
</protein>
<dbReference type="Proteomes" id="UP001183682">
    <property type="component" value="Unassembled WGS sequence"/>
</dbReference>
<reference evidence="6 10" key="3">
    <citation type="submission" date="2020-03" db="EMBL/GenBank/DDBJ databases">
        <title>Characterization of ganglioside-mimicking enterococci.</title>
        <authorList>
            <person name="Patry R.T."/>
            <person name="Nothaft H."/>
            <person name="Bridger R."/>
            <person name="Shajahan A."/>
            <person name="Huynh S."/>
            <person name="Sanchez S."/>
            <person name="Azadi P."/>
            <person name="Cooper K."/>
            <person name="Miller W.G."/>
            <person name="Parker C.T."/>
            <person name="Wells L."/>
            <person name="Szymanski C.M."/>
        </authorList>
    </citation>
    <scope>NUCLEOTIDE SEQUENCE [LARGE SCALE GENOMIC DNA]</scope>
    <source>
        <strain evidence="6 10">EGM181</strain>
    </source>
</reference>
<dbReference type="EMBL" id="CP050485">
    <property type="protein sequence ID" value="QOG28863.1"/>
    <property type="molecule type" value="Genomic_DNA"/>
</dbReference>
<keyword evidence="1" id="KW-1133">Transmembrane helix</keyword>
<feature type="transmembrane region" description="Helical" evidence="1">
    <location>
        <begin position="69"/>
        <end position="88"/>
    </location>
</feature>
<evidence type="ECO:0000313" key="13">
    <source>
        <dbReference type="Proteomes" id="UP001241571"/>
    </source>
</evidence>
<evidence type="ECO:0000313" key="9">
    <source>
        <dbReference type="Proteomes" id="UP000439965"/>
    </source>
</evidence>
<sequence length="90" mass="10538">MRKTRMQFKGALFYLGTVFSVNILLIAINSYVQSETFLFIGNLVSISLIFPAIALYVDRKEKFTMKRYAYFSIVTFAAMFLICELFIYQF</sequence>
<evidence type="ECO:0000313" key="5">
    <source>
        <dbReference type="EMBL" id="MXS27369.1"/>
    </source>
</evidence>
<evidence type="ECO:0000313" key="3">
    <source>
        <dbReference type="EMBL" id="MDL4935267.1"/>
    </source>
</evidence>
<evidence type="ECO:0000313" key="7">
    <source>
        <dbReference type="EMBL" id="STD83494.1"/>
    </source>
</evidence>
<evidence type="ECO:0000313" key="10">
    <source>
        <dbReference type="Proteomes" id="UP000516696"/>
    </source>
</evidence>
<gene>
    <name evidence="6" type="ORF">EGM181_17090</name>
    <name evidence="5" type="ORF">GTI89_15015</name>
    <name evidence="2" type="ORF">HWH42_06075</name>
    <name evidence="7" type="ORF">NCTC12360_01961</name>
    <name evidence="4" type="ORF">P7E30_17280</name>
    <name evidence="3" type="ORF">QRX88_05980</name>
</gene>
<proteinExistence type="predicted"/>
<dbReference type="Proteomes" id="UP000571857">
    <property type="component" value="Unassembled WGS sequence"/>
</dbReference>
<evidence type="ECO:0000313" key="12">
    <source>
        <dbReference type="Proteomes" id="UP001183682"/>
    </source>
</evidence>
<feature type="transmembrane region" description="Helical" evidence="1">
    <location>
        <begin position="12"/>
        <end position="31"/>
    </location>
</feature>
<keyword evidence="1" id="KW-0812">Transmembrane</keyword>
<dbReference type="EMBL" id="JABXJK010000029">
    <property type="protein sequence ID" value="MBA0972153.1"/>
    <property type="molecule type" value="Genomic_DNA"/>
</dbReference>
<keyword evidence="8" id="KW-1185">Reference proteome</keyword>
<evidence type="ECO:0000313" key="11">
    <source>
        <dbReference type="Proteomes" id="UP000571857"/>
    </source>
</evidence>
<dbReference type="Proteomes" id="UP001241571">
    <property type="component" value="Unassembled WGS sequence"/>
</dbReference>
<dbReference type="EMBL" id="JARPZN010000024">
    <property type="protein sequence ID" value="MDT2691929.1"/>
    <property type="molecule type" value="Genomic_DNA"/>
</dbReference>
<name>A0A2A4D5T2_ENTGA</name>
<evidence type="ECO:0000313" key="2">
    <source>
        <dbReference type="EMBL" id="MBA0972153.1"/>
    </source>
</evidence>
<evidence type="ECO:0000256" key="1">
    <source>
        <dbReference type="SAM" id="Phobius"/>
    </source>
</evidence>
<dbReference type="EMBL" id="JASUBT010000003">
    <property type="protein sequence ID" value="MDL4935267.1"/>
    <property type="molecule type" value="Genomic_DNA"/>
</dbReference>
<feature type="transmembrane region" description="Helical" evidence="1">
    <location>
        <begin position="37"/>
        <end position="57"/>
    </location>
</feature>
<reference evidence="4" key="5">
    <citation type="submission" date="2023-03" db="EMBL/GenBank/DDBJ databases">
        <authorList>
            <person name="Shen W."/>
            <person name="Cai J."/>
        </authorList>
    </citation>
    <scope>NUCLEOTIDE SEQUENCE</scope>
    <source>
        <strain evidence="4">K69-2</strain>
    </source>
</reference>
<dbReference type="OrthoDB" id="9882130at2"/>
<dbReference type="Proteomes" id="UP000516696">
    <property type="component" value="Chromosome"/>
</dbReference>
<dbReference type="Proteomes" id="UP000254807">
    <property type="component" value="Unassembled WGS sequence"/>
</dbReference>
<reference evidence="5 9" key="2">
    <citation type="submission" date="2019-04" db="EMBL/GenBank/DDBJ databases">
        <title>Step-wise assembly of the neonatal virome modulated by breast feeding.</title>
        <authorList>
            <person name="Liang G."/>
            <person name="Bushman F."/>
        </authorList>
    </citation>
    <scope>NUCLEOTIDE SEQUENCE [LARGE SCALE GENOMIC DNA]</scope>
    <source>
        <strain evidence="5 9">E3404</strain>
    </source>
</reference>
<reference evidence="2 11" key="4">
    <citation type="submission" date="2020-06" db="EMBL/GenBank/DDBJ databases">
        <title>Crossreactivity between MHC class I-restricted antigens from cancer cells and an enterococcal bacteriophage.</title>
        <authorList>
            <person name="Fluckiger A."/>
            <person name="Daillere R."/>
            <person name="Sassi M."/>
            <person name="Cattoir V."/>
            <person name="Kroemer G."/>
            <person name="Zitvogel L."/>
        </authorList>
    </citation>
    <scope>NUCLEOTIDE SEQUENCE [LARGE SCALE GENOMIC DNA]</scope>
    <source>
        <strain evidence="2 11">EG4</strain>
    </source>
</reference>
<keyword evidence="1" id="KW-0472">Membrane</keyword>
<organism evidence="4 12">
    <name type="scientific">Enterococcus gallinarum</name>
    <dbReference type="NCBI Taxonomy" id="1353"/>
    <lineage>
        <taxon>Bacteria</taxon>
        <taxon>Bacillati</taxon>
        <taxon>Bacillota</taxon>
        <taxon>Bacilli</taxon>
        <taxon>Lactobacillales</taxon>
        <taxon>Enterococcaceae</taxon>
        <taxon>Enterococcus</taxon>
    </lineage>
</organism>
<accession>A0A2A4D5T2</accession>
<reference evidence="3 13" key="6">
    <citation type="submission" date="2023-06" db="EMBL/GenBank/DDBJ databases">
        <title>Acute promotion of culturable opportunistic pathogens and persistent increase of antibiotic resistance following antibiotic exposure in mouse gut microbiota.</title>
        <authorList>
            <person name="Li L."/>
            <person name="Wang B."/>
            <person name="Sun Y."/>
            <person name="Wang M."/>
            <person name="Xu H."/>
        </authorList>
    </citation>
    <scope>NUCLEOTIDE SEQUENCE [LARGE SCALE GENOMIC DNA]</scope>
    <source>
        <strain evidence="3 13">CRI2_2</strain>
    </source>
</reference>
<evidence type="ECO:0000313" key="6">
    <source>
        <dbReference type="EMBL" id="QOG28863.1"/>
    </source>
</evidence>
<dbReference type="Proteomes" id="UP000439965">
    <property type="component" value="Unassembled WGS sequence"/>
</dbReference>
<dbReference type="EMBL" id="UFYW01000001">
    <property type="protein sequence ID" value="STD83494.1"/>
    <property type="molecule type" value="Genomic_DNA"/>
</dbReference>
<reference evidence="7 8" key="1">
    <citation type="submission" date="2018-06" db="EMBL/GenBank/DDBJ databases">
        <authorList>
            <consortium name="Pathogen Informatics"/>
            <person name="Doyle S."/>
        </authorList>
    </citation>
    <scope>NUCLEOTIDE SEQUENCE [LARGE SCALE GENOMIC DNA]</scope>
    <source>
        <strain evidence="7 8">NCTC12360</strain>
    </source>
</reference>
<evidence type="ECO:0000313" key="8">
    <source>
        <dbReference type="Proteomes" id="UP000254807"/>
    </source>
</evidence>
<dbReference type="RefSeq" id="WP_003129289.1">
    <property type="nucleotide sequence ID" value="NZ_BSYC01000001.1"/>
</dbReference>